<accession>A0A2P2PSS0</accession>
<protein>
    <submittedName>
        <fullName evidence="2">Uncharacterized protein</fullName>
    </submittedName>
</protein>
<keyword evidence="1" id="KW-0812">Transmembrane</keyword>
<proteinExistence type="predicted"/>
<evidence type="ECO:0000313" key="2">
    <source>
        <dbReference type="EMBL" id="MBX57794.1"/>
    </source>
</evidence>
<evidence type="ECO:0000256" key="1">
    <source>
        <dbReference type="SAM" id="Phobius"/>
    </source>
</evidence>
<dbReference type="EMBL" id="GGEC01077310">
    <property type="protein sequence ID" value="MBX57794.1"/>
    <property type="molecule type" value="Transcribed_RNA"/>
</dbReference>
<name>A0A2P2PSS0_RHIMU</name>
<keyword evidence="1" id="KW-1133">Transmembrane helix</keyword>
<organism evidence="2">
    <name type="scientific">Rhizophora mucronata</name>
    <name type="common">Asiatic mangrove</name>
    <dbReference type="NCBI Taxonomy" id="61149"/>
    <lineage>
        <taxon>Eukaryota</taxon>
        <taxon>Viridiplantae</taxon>
        <taxon>Streptophyta</taxon>
        <taxon>Embryophyta</taxon>
        <taxon>Tracheophyta</taxon>
        <taxon>Spermatophyta</taxon>
        <taxon>Magnoliopsida</taxon>
        <taxon>eudicotyledons</taxon>
        <taxon>Gunneridae</taxon>
        <taxon>Pentapetalae</taxon>
        <taxon>rosids</taxon>
        <taxon>fabids</taxon>
        <taxon>Malpighiales</taxon>
        <taxon>Rhizophoraceae</taxon>
        <taxon>Rhizophora</taxon>
    </lineage>
</organism>
<reference evidence="2" key="1">
    <citation type="submission" date="2018-02" db="EMBL/GenBank/DDBJ databases">
        <title>Rhizophora mucronata_Transcriptome.</title>
        <authorList>
            <person name="Meera S.P."/>
            <person name="Sreeshan A."/>
            <person name="Augustine A."/>
        </authorList>
    </citation>
    <scope>NUCLEOTIDE SEQUENCE</scope>
    <source>
        <tissue evidence="2">Leaf</tissue>
    </source>
</reference>
<keyword evidence="1" id="KW-0472">Membrane</keyword>
<sequence length="51" mass="6301">MVLFCKIFFFCIPKCVYNLMLCYLELFWVKWLLIRHLTNYYIVSTSSRLNI</sequence>
<feature type="transmembrane region" description="Helical" evidence="1">
    <location>
        <begin position="7"/>
        <end position="29"/>
    </location>
</feature>
<dbReference type="AlphaFoldDB" id="A0A2P2PSS0"/>